<proteinExistence type="predicted"/>
<evidence type="ECO:0000313" key="1">
    <source>
        <dbReference type="EMBL" id="CAF1365944.1"/>
    </source>
</evidence>
<dbReference type="AlphaFoldDB" id="A0A815IBS6"/>
<gene>
    <name evidence="1" type="ORF">BJG266_LOCUS35761</name>
    <name evidence="2" type="ORF">QVE165_LOCUS52786</name>
</gene>
<dbReference type="EMBL" id="CAJNOM010001297">
    <property type="protein sequence ID" value="CAF1602075.1"/>
    <property type="molecule type" value="Genomic_DNA"/>
</dbReference>
<reference evidence="1" key="1">
    <citation type="submission" date="2021-02" db="EMBL/GenBank/DDBJ databases">
        <authorList>
            <person name="Nowell W R."/>
        </authorList>
    </citation>
    <scope>NUCLEOTIDE SEQUENCE</scope>
</reference>
<protein>
    <submittedName>
        <fullName evidence="1">Uncharacterized protein</fullName>
    </submittedName>
</protein>
<name>A0A815IBS6_9BILA</name>
<accession>A0A815IBS6</accession>
<comment type="caution">
    <text evidence="1">The sequence shown here is derived from an EMBL/GenBank/DDBJ whole genome shotgun (WGS) entry which is preliminary data.</text>
</comment>
<organism evidence="1 4">
    <name type="scientific">Adineta steineri</name>
    <dbReference type="NCBI Taxonomy" id="433720"/>
    <lineage>
        <taxon>Eukaryota</taxon>
        <taxon>Metazoa</taxon>
        <taxon>Spiralia</taxon>
        <taxon>Gnathifera</taxon>
        <taxon>Rotifera</taxon>
        <taxon>Eurotatoria</taxon>
        <taxon>Bdelloidea</taxon>
        <taxon>Adinetida</taxon>
        <taxon>Adinetidae</taxon>
        <taxon>Adineta</taxon>
    </lineage>
</organism>
<dbReference type="OrthoDB" id="428577at2759"/>
<dbReference type="Proteomes" id="UP000663877">
    <property type="component" value="Unassembled WGS sequence"/>
</dbReference>
<evidence type="ECO:0000313" key="2">
    <source>
        <dbReference type="EMBL" id="CAF1602075.1"/>
    </source>
</evidence>
<sequence>LNENSWNKQYDYDFTNIDNEGKSFARNGTEYRQPCG</sequence>
<dbReference type="EMBL" id="CAJNOI010000949">
    <property type="protein sequence ID" value="CAF1365944.1"/>
    <property type="molecule type" value="Genomic_DNA"/>
</dbReference>
<dbReference type="Proteomes" id="UP000663832">
    <property type="component" value="Unassembled WGS sequence"/>
</dbReference>
<evidence type="ECO:0000313" key="3">
    <source>
        <dbReference type="Proteomes" id="UP000663832"/>
    </source>
</evidence>
<evidence type="ECO:0000313" key="4">
    <source>
        <dbReference type="Proteomes" id="UP000663877"/>
    </source>
</evidence>
<feature type="non-terminal residue" evidence="1">
    <location>
        <position position="1"/>
    </location>
</feature>
<keyword evidence="3" id="KW-1185">Reference proteome</keyword>